<gene>
    <name evidence="12" type="primary">LOC105365722</name>
</gene>
<evidence type="ECO:0000256" key="6">
    <source>
        <dbReference type="ARBA" id="ARBA00022840"/>
    </source>
</evidence>
<dbReference type="GO" id="GO:0043138">
    <property type="term" value="F:3'-5' DNA helicase activity"/>
    <property type="evidence" value="ECO:0007669"/>
    <property type="project" value="InterPro"/>
</dbReference>
<organism evidence="11 12">
    <name type="scientific">Ceratosolen solmsi marchali</name>
    <dbReference type="NCBI Taxonomy" id="326594"/>
    <lineage>
        <taxon>Eukaryota</taxon>
        <taxon>Metazoa</taxon>
        <taxon>Ecdysozoa</taxon>
        <taxon>Arthropoda</taxon>
        <taxon>Hexapoda</taxon>
        <taxon>Insecta</taxon>
        <taxon>Pterygota</taxon>
        <taxon>Neoptera</taxon>
        <taxon>Endopterygota</taxon>
        <taxon>Hymenoptera</taxon>
        <taxon>Apocrita</taxon>
        <taxon>Proctotrupomorpha</taxon>
        <taxon>Chalcidoidea</taxon>
        <taxon>Agaonidae</taxon>
        <taxon>Agaoninae</taxon>
        <taxon>Ceratosolen</taxon>
    </lineage>
</organism>
<dbReference type="Proteomes" id="UP000695007">
    <property type="component" value="Unplaced"/>
</dbReference>
<dbReference type="InterPro" id="IPR044749">
    <property type="entry name" value="FANCM_DEXDc"/>
</dbReference>
<dbReference type="CDD" id="cd12091">
    <property type="entry name" value="FANCM_ID"/>
    <property type="match status" value="1"/>
</dbReference>
<evidence type="ECO:0000313" key="11">
    <source>
        <dbReference type="Proteomes" id="UP000695007"/>
    </source>
</evidence>
<proteinExistence type="inferred from homology"/>
<dbReference type="FunFam" id="3.40.50.300:FF:000861">
    <property type="entry name" value="Fanconi anemia, complementation group M"/>
    <property type="match status" value="1"/>
</dbReference>
<dbReference type="GO" id="GO:0005524">
    <property type="term" value="F:ATP binding"/>
    <property type="evidence" value="ECO:0007669"/>
    <property type="project" value="UniProtKB-KW"/>
</dbReference>
<dbReference type="InterPro" id="IPR006935">
    <property type="entry name" value="Helicase/UvrB_N"/>
</dbReference>
<dbReference type="InterPro" id="IPR001650">
    <property type="entry name" value="Helicase_C-like"/>
</dbReference>
<feature type="domain" description="Helicase C-terminal" evidence="10">
    <location>
        <begin position="387"/>
        <end position="548"/>
    </location>
</feature>
<dbReference type="PANTHER" id="PTHR14025">
    <property type="entry name" value="FANCONI ANEMIA GROUP M FANCM FAMILY MEMBER"/>
    <property type="match status" value="1"/>
</dbReference>
<dbReference type="GO" id="GO:0000400">
    <property type="term" value="F:four-way junction DNA binding"/>
    <property type="evidence" value="ECO:0007669"/>
    <property type="project" value="TreeGrafter"/>
</dbReference>
<dbReference type="InterPro" id="IPR027417">
    <property type="entry name" value="P-loop_NTPase"/>
</dbReference>
<evidence type="ECO:0000256" key="4">
    <source>
        <dbReference type="ARBA" id="ARBA00022801"/>
    </source>
</evidence>
<dbReference type="SUPFAM" id="SSF52540">
    <property type="entry name" value="P-loop containing nucleoside triphosphate hydrolases"/>
    <property type="match status" value="1"/>
</dbReference>
<dbReference type="PROSITE" id="PS51194">
    <property type="entry name" value="HELICASE_CTER"/>
    <property type="match status" value="1"/>
</dbReference>
<evidence type="ECO:0000259" key="10">
    <source>
        <dbReference type="PROSITE" id="PS51194"/>
    </source>
</evidence>
<feature type="compositionally biased region" description="Basic and acidic residues" evidence="8">
    <location>
        <begin position="986"/>
        <end position="996"/>
    </location>
</feature>
<accession>A0AAJ6YQA7</accession>
<dbReference type="GO" id="GO:0036297">
    <property type="term" value="P:interstrand cross-link repair"/>
    <property type="evidence" value="ECO:0007669"/>
    <property type="project" value="TreeGrafter"/>
</dbReference>
<keyword evidence="4" id="KW-0378">Hydrolase</keyword>
<dbReference type="Pfam" id="PF00271">
    <property type="entry name" value="Helicase_C"/>
    <property type="match status" value="1"/>
</dbReference>
<dbReference type="GO" id="GO:0009378">
    <property type="term" value="F:four-way junction helicase activity"/>
    <property type="evidence" value="ECO:0007669"/>
    <property type="project" value="TreeGrafter"/>
</dbReference>
<keyword evidence="5" id="KW-0347">Helicase</keyword>
<keyword evidence="11" id="KW-1185">Reference proteome</keyword>
<dbReference type="SMART" id="SM00487">
    <property type="entry name" value="DEXDc"/>
    <property type="match status" value="1"/>
</dbReference>
<evidence type="ECO:0000259" key="9">
    <source>
        <dbReference type="PROSITE" id="PS51192"/>
    </source>
</evidence>
<sequence>MTEERIQSFSQSKLISTDVDTMGFDLSSGDKWIYPENFPRREYQFSIVQTALYSNTLVCLPTGLGKTFIAAVIMYNFWRWYPKGRIVFLAPTKPLVTQQIFACNDIMGIPHDETIELTGTVNRNKRQQAWKQKRVIFATPQTFQKDLQNDYVPQELIKCVVIDEAHKALGKHSYCEIIRALNKKTKFFRVLALSATPGSKIDHVRQVVQNLNISELELRDDSSPDIIPYINDRSIEKVIVRLNKQLKTYKERYINIMDRHVRILVNCKILQGNLNNISKGKIFMLLKQYENPPKKSSNHGIILKTLNILITMYHAFELLIKHGLRAFYNFYSNHSDKFWLKAEIELQVLLEDIIKHIGNLPPVEALIDGNISNIPDNIIFGHDKFYKLCDLLVEHFKSFSEQKQSTRAIVFVEYRDIVNEAYVLLLQKKPLIRPQMFIGRAGFNQKQQSAALEDFRNNKVNVLISTSVGEEGLDVGEVDLIVCFDISSSTPIRLVQRMGRTGRKRKGRVVVLLTEGQEEVTFSQALTKKNSLNTKILQSSNITSSLYESNSRMVPAYINPQCLPIFIKVQPKQHITSKKVKQSIEKKSKKYKNNSIPLYDNDIASSSSSSSKTNLNTKSYTNTQSTMMKFLSDQRQEKPLSTRNYESDSGILSEELHVIQNKTNIENSYTVIKPEEVKLITSDSHSVEFLTLCTMKKSEHVTQTHNIINIDKAWVPTRSSHDIFHDFHVPTLDTLNCIEGLTFYNKSFENELTSVTIKSLPNFNTNEQNMRSDIKFNEFEDSLFNECVHAKIDQKTNLNIQEKIGIDEFDLLNSDCSTTKLNKIETLEKTKSISKSVEIFTSDFFEDDCFTFNSKNYLPENDLKKDSKDQDKINSFTTTCEAAKEYQYLSQEPIESATVEVDFQNILDECTESEESESQTLINSQFEQANIFDELLNGTSSDTDIFNFSEDDDNINNIPTVINKNTIKNSSKSTIKRSASSSPCRESIKKKQKISDIDSSDSESTDIPGTPQKSKEIKLNFDNDNNIEKLIVNNDYLDSDQDLFDDLDFDTQFSFTSINGKVPSENETNHIIIQSGEKDKKSINAEYNQGLFDENLKKSSVIKKEENVHLIREKIKDENKEIKKDFNKDSELLLREMSLFDKKIALNDIEKEDKNKNKRLFNDRKDNLFASKKPSIMDLSDLNLSDWNDDFNLVKKESSFSNIFQVNTTKEIKNVQLKVAYNRNFSSTSNETFDFPVNSNLKRLTSKSLSDNKKLNSLNLDDKNEIFNVQNIKSSKLNLLSLKKNVNDNVNKDEDCFIIPQDEINANCELKMSEFTALNVIEHKYNNKENKLPSASDHYKKENGISPQFQNNIVENNMQNNNKHKTKAKKLRNVFIDNEAVVSTSDESLDESSGDEDKDLTDFISYSQEQIDTTDMRAHYLQTLNKSPIKAGGFVFKPLKNVAPDCEIYSQVPSQADNSYVNDSFCVGDETYFDDYSSDKIANNSVLEDIEIHLENERKKAKKKRRLKLKGLNNSRKQICSKKLLINNRDSDSSSSEDETEALRNEVMEESLLLKQFKK</sequence>
<dbReference type="PANTHER" id="PTHR14025:SF20">
    <property type="entry name" value="FANCONI ANEMIA GROUP M PROTEIN"/>
    <property type="match status" value="1"/>
</dbReference>
<protein>
    <submittedName>
        <fullName evidence="12">Fanconi anemia group M protein</fullName>
    </submittedName>
</protein>
<dbReference type="GeneID" id="105365722"/>
<dbReference type="SMART" id="SM00490">
    <property type="entry name" value="HELICc"/>
    <property type="match status" value="1"/>
</dbReference>
<evidence type="ECO:0000256" key="8">
    <source>
        <dbReference type="SAM" id="MobiDB-lite"/>
    </source>
</evidence>
<evidence type="ECO:0000256" key="7">
    <source>
        <dbReference type="ARBA" id="ARBA00023242"/>
    </source>
</evidence>
<dbReference type="Gene3D" id="1.20.1320.20">
    <property type="entry name" value="hef helicase domain"/>
    <property type="match status" value="1"/>
</dbReference>
<reference evidence="12" key="1">
    <citation type="submission" date="2025-08" db="UniProtKB">
        <authorList>
            <consortium name="RefSeq"/>
        </authorList>
    </citation>
    <scope>IDENTIFICATION</scope>
</reference>
<name>A0AAJ6YQA7_9HYME</name>
<feature type="region of interest" description="Disordered" evidence="8">
    <location>
        <begin position="972"/>
        <end position="1016"/>
    </location>
</feature>
<dbReference type="CTD" id="57697"/>
<evidence type="ECO:0000256" key="3">
    <source>
        <dbReference type="ARBA" id="ARBA00022741"/>
    </source>
</evidence>
<dbReference type="InterPro" id="IPR039686">
    <property type="entry name" value="FANCM/Mph1-like_ID"/>
</dbReference>
<evidence type="ECO:0000256" key="5">
    <source>
        <dbReference type="ARBA" id="ARBA00022806"/>
    </source>
</evidence>
<comment type="similarity">
    <text evidence="2">Belongs to the DEAD box helicase family. DEAH subfamily. FANCM sub-subfamily.</text>
</comment>
<feature type="compositionally biased region" description="Low complexity" evidence="8">
    <location>
        <begin position="972"/>
        <end position="982"/>
    </location>
</feature>
<keyword evidence="3" id="KW-0547">Nucleotide-binding</keyword>
<dbReference type="RefSeq" id="XP_011502256.1">
    <property type="nucleotide sequence ID" value="XM_011503954.1"/>
</dbReference>
<dbReference type="GO" id="GO:0005634">
    <property type="term" value="C:nucleus"/>
    <property type="evidence" value="ECO:0007669"/>
    <property type="project" value="UniProtKB-SubCell"/>
</dbReference>
<evidence type="ECO:0000256" key="2">
    <source>
        <dbReference type="ARBA" id="ARBA00009889"/>
    </source>
</evidence>
<keyword evidence="6" id="KW-0067">ATP-binding</keyword>
<dbReference type="PROSITE" id="PS51192">
    <property type="entry name" value="HELICASE_ATP_BIND_1"/>
    <property type="match status" value="1"/>
</dbReference>
<keyword evidence="7" id="KW-0539">Nucleus</keyword>
<dbReference type="GO" id="GO:0045003">
    <property type="term" value="P:double-strand break repair via synthesis-dependent strand annealing"/>
    <property type="evidence" value="ECO:0007669"/>
    <property type="project" value="TreeGrafter"/>
</dbReference>
<dbReference type="KEGG" id="csol:105365722"/>
<feature type="domain" description="Helicase ATP-binding" evidence="9">
    <location>
        <begin position="47"/>
        <end position="215"/>
    </location>
</feature>
<dbReference type="CDD" id="cd18033">
    <property type="entry name" value="DEXDc_FANCM"/>
    <property type="match status" value="1"/>
</dbReference>
<evidence type="ECO:0000313" key="12">
    <source>
        <dbReference type="RefSeq" id="XP_011502256.1"/>
    </source>
</evidence>
<comment type="subcellular location">
    <subcellularLocation>
        <location evidence="1">Nucleus</location>
    </subcellularLocation>
</comment>
<evidence type="ECO:0000256" key="1">
    <source>
        <dbReference type="ARBA" id="ARBA00004123"/>
    </source>
</evidence>
<dbReference type="InterPro" id="IPR014001">
    <property type="entry name" value="Helicase_ATP-bd"/>
</dbReference>
<dbReference type="Pfam" id="PF04851">
    <property type="entry name" value="ResIII"/>
    <property type="match status" value="1"/>
</dbReference>
<dbReference type="Gene3D" id="3.40.50.300">
    <property type="entry name" value="P-loop containing nucleotide triphosphate hydrolases"/>
    <property type="match status" value="2"/>
</dbReference>
<dbReference type="GO" id="GO:0016787">
    <property type="term" value="F:hydrolase activity"/>
    <property type="evidence" value="ECO:0007669"/>
    <property type="project" value="UniProtKB-KW"/>
</dbReference>